<evidence type="ECO:0000313" key="3">
    <source>
        <dbReference type="Proteomes" id="UP001060330"/>
    </source>
</evidence>
<dbReference type="InterPro" id="IPR027417">
    <property type="entry name" value="P-loop_NTPase"/>
</dbReference>
<organism evidence="2 3">
    <name type="scientific">Bacteroides fragilis</name>
    <dbReference type="NCBI Taxonomy" id="817"/>
    <lineage>
        <taxon>Bacteria</taxon>
        <taxon>Pseudomonadati</taxon>
        <taxon>Bacteroidota</taxon>
        <taxon>Bacteroidia</taxon>
        <taxon>Bacteroidales</taxon>
        <taxon>Bacteroidaceae</taxon>
        <taxon>Bacteroides</taxon>
    </lineage>
</organism>
<dbReference type="GO" id="GO:0006302">
    <property type="term" value="P:double-strand break repair"/>
    <property type="evidence" value="ECO:0007669"/>
    <property type="project" value="InterPro"/>
</dbReference>
<dbReference type="Gene3D" id="3.40.50.300">
    <property type="entry name" value="P-loop containing nucleotide triphosphate hydrolases"/>
    <property type="match status" value="1"/>
</dbReference>
<dbReference type="InterPro" id="IPR038729">
    <property type="entry name" value="Rad50/SbcC_AAA"/>
</dbReference>
<dbReference type="Proteomes" id="UP001060330">
    <property type="component" value="Chromosome"/>
</dbReference>
<reference evidence="2" key="1">
    <citation type="submission" date="2022-08" db="EMBL/GenBank/DDBJ databases">
        <title>Genome Sequencing of Bacteroides fragilis Group Isolates with Nanopore Technology.</title>
        <authorList>
            <person name="Tisza M.J."/>
            <person name="Smith D."/>
            <person name="Dekker J.P."/>
        </authorList>
    </citation>
    <scope>NUCLEOTIDE SEQUENCE</scope>
    <source>
        <strain evidence="2">BFG-70</strain>
    </source>
</reference>
<evidence type="ECO:0000259" key="1">
    <source>
        <dbReference type="Pfam" id="PF13476"/>
    </source>
</evidence>
<accession>A0AAQ2NDL3</accession>
<feature type="domain" description="Rad50/SbcC-type AAA" evidence="1">
    <location>
        <begin position="14"/>
        <end position="67"/>
    </location>
</feature>
<proteinExistence type="predicted"/>
<dbReference type="SUPFAM" id="SSF52540">
    <property type="entry name" value="P-loop containing nucleoside triphosphate hydrolases"/>
    <property type="match status" value="1"/>
</dbReference>
<evidence type="ECO:0000313" key="2">
    <source>
        <dbReference type="EMBL" id="UVR56771.1"/>
    </source>
</evidence>
<name>A0AAQ2NDL3_BACFG</name>
<dbReference type="CDD" id="cd00267">
    <property type="entry name" value="ABC_ATPase"/>
    <property type="match status" value="1"/>
</dbReference>
<dbReference type="AlphaFoldDB" id="A0AAQ2NDL3"/>
<dbReference type="EMBL" id="CP103216">
    <property type="protein sequence ID" value="UVR56771.1"/>
    <property type="molecule type" value="Genomic_DNA"/>
</dbReference>
<gene>
    <name evidence="2" type="ORF">NXX45_01495</name>
</gene>
<sequence length="136" mass="15801">MPIRNRPQRLQKIQFRKLKNLENLEISFENKHITGIFGTNGSGKSTILHALACLYQPVANSTRRNFKFPNFFIPTTLDLWNGSQFTIEYEMINGAAMAPERKEYKKTEIDGAPGIKQDHIEKFFILVLTVVFLIWR</sequence>
<dbReference type="GO" id="GO:0016887">
    <property type="term" value="F:ATP hydrolysis activity"/>
    <property type="evidence" value="ECO:0007669"/>
    <property type="project" value="InterPro"/>
</dbReference>
<protein>
    <submittedName>
        <fullName evidence="2">AAA family ATPase</fullName>
    </submittedName>
</protein>
<dbReference type="Pfam" id="PF13476">
    <property type="entry name" value="AAA_23"/>
    <property type="match status" value="1"/>
</dbReference>